<evidence type="ECO:0000256" key="3">
    <source>
        <dbReference type="ARBA" id="ARBA00022833"/>
    </source>
</evidence>
<evidence type="ECO:0000313" key="7">
    <source>
        <dbReference type="EMBL" id="KAF4718294.1"/>
    </source>
</evidence>
<comment type="caution">
    <text evidence="7">The sequence shown here is derived from an EMBL/GenBank/DDBJ whole genome shotgun (WGS) entry which is preliminary data.</text>
</comment>
<evidence type="ECO:0000313" key="6">
    <source>
        <dbReference type="EMBL" id="KAF4709617.1"/>
    </source>
</evidence>
<evidence type="ECO:0000313" key="9">
    <source>
        <dbReference type="Proteomes" id="UP000574390"/>
    </source>
</evidence>
<dbReference type="GO" id="GO:0008270">
    <property type="term" value="F:zinc ion binding"/>
    <property type="evidence" value="ECO:0007669"/>
    <property type="project" value="UniProtKB-KW"/>
</dbReference>
<feature type="region of interest" description="Disordered" evidence="4">
    <location>
        <begin position="53"/>
        <end position="87"/>
    </location>
</feature>
<gene>
    <name evidence="6" type="ORF">FOZ62_029539</name>
    <name evidence="7" type="ORF">FOZ63_031335</name>
</gene>
<dbReference type="EMBL" id="JABANO010026570">
    <property type="protein sequence ID" value="KAF4718294.1"/>
    <property type="molecule type" value="Genomic_DNA"/>
</dbReference>
<evidence type="ECO:0000256" key="1">
    <source>
        <dbReference type="ARBA" id="ARBA00022723"/>
    </source>
</evidence>
<name>A0A7J6RC92_PEROL</name>
<keyword evidence="8" id="KW-1185">Reference proteome</keyword>
<dbReference type="InterPro" id="IPR011124">
    <property type="entry name" value="Znf_CW"/>
</dbReference>
<dbReference type="Proteomes" id="UP000574390">
    <property type="component" value="Unassembled WGS sequence"/>
</dbReference>
<feature type="domain" description="CW-type" evidence="5">
    <location>
        <begin position="655"/>
        <end position="703"/>
    </location>
</feature>
<evidence type="ECO:0000313" key="8">
    <source>
        <dbReference type="Proteomes" id="UP000553632"/>
    </source>
</evidence>
<dbReference type="AlphaFoldDB" id="A0A7J6RC92"/>
<dbReference type="Proteomes" id="UP000553632">
    <property type="component" value="Unassembled WGS sequence"/>
</dbReference>
<evidence type="ECO:0000256" key="2">
    <source>
        <dbReference type="ARBA" id="ARBA00022771"/>
    </source>
</evidence>
<keyword evidence="2" id="KW-0863">Zinc-finger</keyword>
<keyword evidence="3" id="KW-0862">Zinc</keyword>
<protein>
    <recommendedName>
        <fullName evidence="5">CW-type domain-containing protein</fullName>
    </recommendedName>
</protein>
<reference evidence="8 9" key="1">
    <citation type="submission" date="2020-04" db="EMBL/GenBank/DDBJ databases">
        <title>Perkinsus olseni comparative genomics.</title>
        <authorList>
            <person name="Bogema D.R."/>
        </authorList>
    </citation>
    <scope>NUCLEOTIDE SEQUENCE [LARGE SCALE GENOMIC DNA]</scope>
    <source>
        <strain evidence="6">ATCC PRA-205</strain>
        <strain evidence="7 8">ATCC PRA-207</strain>
    </source>
</reference>
<dbReference type="EMBL" id="JABANM010028498">
    <property type="protein sequence ID" value="KAF4709617.1"/>
    <property type="molecule type" value="Genomic_DNA"/>
</dbReference>
<feature type="compositionally biased region" description="Polar residues" evidence="4">
    <location>
        <begin position="53"/>
        <end position="85"/>
    </location>
</feature>
<dbReference type="PROSITE" id="PS51050">
    <property type="entry name" value="ZF_CW"/>
    <property type="match status" value="1"/>
</dbReference>
<accession>A0A7J6RC92</accession>
<proteinExistence type="predicted"/>
<evidence type="ECO:0000256" key="4">
    <source>
        <dbReference type="SAM" id="MobiDB-lite"/>
    </source>
</evidence>
<evidence type="ECO:0000259" key="5">
    <source>
        <dbReference type="PROSITE" id="PS51050"/>
    </source>
</evidence>
<organism evidence="7 8">
    <name type="scientific">Perkinsus olseni</name>
    <name type="common">Perkinsus atlanticus</name>
    <dbReference type="NCBI Taxonomy" id="32597"/>
    <lineage>
        <taxon>Eukaryota</taxon>
        <taxon>Sar</taxon>
        <taxon>Alveolata</taxon>
        <taxon>Perkinsozoa</taxon>
        <taxon>Perkinsea</taxon>
        <taxon>Perkinsida</taxon>
        <taxon>Perkinsidae</taxon>
        <taxon>Perkinsus</taxon>
    </lineage>
</organism>
<sequence length="822" mass="92998">MKAVLKENAKLMDSVAKSLSQNFADALIQSTGGHGDQQHVHSEDRVHATEPLVSSSVNESVQSPNVTRPSQDVTVTRPTSSSNDVSIDDHDRISRAWKTVKTYKTLSPFKGDGDSRSVLEFKNEIESTQSYMFSTTVEKYCFVYSSLAPRVSRQVDYLLKKYQPYLTTFGELLSKVWEILQQEYGNVGDAFNSRMKLMRLCMAPCSDAQGLMDSFEEYTEQFITLADELRYDVTSQSEDTTRLTNRETNAYYLHGLLPQITNKLERDMSPQVLETVAFTELRHRARASVRYMVKKANQGSKVNLGETINFNQGSVAVKYTKAYLSQFRCQRCCSNSHPTFLCKAKDPVGVEARCKVCGLKHENDIYAMKCQARNPSSIRCQRCQGEGHMGRICRSATLNPMTREQRLAIFQKTLSANAAFVSLPIAKDWRGRGLCYVLPNVAGDGFIIPYSLLASANVVWISTSTGESTMVFGKRAVDVHRQLLGEDHKWLPTSVEADGPPTLAQLSEGVESPPTEGERMPFRFIVDEKKLHLLPPDPYLIFKDVTDKIQQQRQVKYRLYRDIWMSRRRESYEKIIKDLDANKVFREGMMVYRWRPRAKMLCVWDGPWRIHKLLGTRALLRLISQDNVQAYESLLNLRPSKRTEFDGASTITNDESGYDHWVECSDCRKWRCVTAEVAQESANCDVICRDVGSDCSEPCDWVTITTNGSVLKSRDSGSGDETLRPAQSFDKSMVGSALLLVNFTPVLKLKHYVGIIQSIVDDGCLQMMTNNGTMQAKIEEHNLCYVIPIGDNMTLKKLKTDPPKLLARALKDVYGEGYTLQL</sequence>
<keyword evidence="1" id="KW-0479">Metal-binding</keyword>